<dbReference type="Proteomes" id="UP000837857">
    <property type="component" value="Chromosome 7"/>
</dbReference>
<evidence type="ECO:0000313" key="3">
    <source>
        <dbReference type="Proteomes" id="UP000837857"/>
    </source>
</evidence>
<dbReference type="EMBL" id="OW152819">
    <property type="protein sequence ID" value="CAH2073865.1"/>
    <property type="molecule type" value="Genomic_DNA"/>
</dbReference>
<evidence type="ECO:0000313" key="2">
    <source>
        <dbReference type="EMBL" id="CAH2073865.1"/>
    </source>
</evidence>
<protein>
    <submittedName>
        <fullName evidence="2">Uncharacterized protein</fullName>
    </submittedName>
</protein>
<feature type="region of interest" description="Disordered" evidence="1">
    <location>
        <begin position="75"/>
        <end position="135"/>
    </location>
</feature>
<reference evidence="2" key="1">
    <citation type="submission" date="2022-03" db="EMBL/GenBank/DDBJ databases">
        <authorList>
            <person name="Martin H S."/>
        </authorList>
    </citation>
    <scope>NUCLEOTIDE SEQUENCE</scope>
</reference>
<evidence type="ECO:0000256" key="1">
    <source>
        <dbReference type="SAM" id="MobiDB-lite"/>
    </source>
</evidence>
<proteinExistence type="predicted"/>
<feature type="region of interest" description="Disordered" evidence="1">
    <location>
        <begin position="1"/>
        <end position="31"/>
    </location>
</feature>
<organism evidence="2 3">
    <name type="scientific">Iphiclides podalirius</name>
    <name type="common">scarce swallowtail</name>
    <dbReference type="NCBI Taxonomy" id="110791"/>
    <lineage>
        <taxon>Eukaryota</taxon>
        <taxon>Metazoa</taxon>
        <taxon>Ecdysozoa</taxon>
        <taxon>Arthropoda</taxon>
        <taxon>Hexapoda</taxon>
        <taxon>Insecta</taxon>
        <taxon>Pterygota</taxon>
        <taxon>Neoptera</taxon>
        <taxon>Endopterygota</taxon>
        <taxon>Lepidoptera</taxon>
        <taxon>Glossata</taxon>
        <taxon>Ditrysia</taxon>
        <taxon>Papilionoidea</taxon>
        <taxon>Papilionidae</taxon>
        <taxon>Papilioninae</taxon>
        <taxon>Iphiclides</taxon>
    </lineage>
</organism>
<gene>
    <name evidence="2" type="ORF">IPOD504_LOCUS15825</name>
</gene>
<sequence>MVGGYGARQGEGTSLCGGRNRAQRTEQGCPGCRSSTRARTYGYKARGWDTSFGAWVLLFSLWAMCGGCGAGGAPEGGGGGGGGGDGVASPGARPAVGTAPTLTDLSREREPRANSRSNAGELDGTRDHLHRSTAPTYLTRSGNGLRCLCRTALITL</sequence>
<accession>A0ABN8J0Y9</accession>
<name>A0ABN8J0Y9_9NEOP</name>
<feature type="compositionally biased region" description="Gly residues" evidence="1">
    <location>
        <begin position="75"/>
        <end position="86"/>
    </location>
</feature>
<feature type="non-terminal residue" evidence="2">
    <location>
        <position position="1"/>
    </location>
</feature>
<keyword evidence="3" id="KW-1185">Reference proteome</keyword>